<evidence type="ECO:0000259" key="1">
    <source>
        <dbReference type="SMART" id="SM00897"/>
    </source>
</evidence>
<sequence length="473" mass="51329">MQQERHQERHQERMNSPLEKHEVRLRGLRPRLLACSPRRGTSRGSSGEFIRSRIASRIRPRIRPRVPLAQSHDRHGFALTHSRTHALLLHPHLQPDLPMTQLPISAHTALAGTAEAAEHLASQIAAADPRVIVFFCSAAHDGAALSGALRGRFPRAEVIGCTTAGEFIERARGETGVSAMALGADRVTSCATRLARFGTGVYPAVQHAADEIGRDLGVELRAADPSRYVGVVLVEGLRGREEAANHALGIAAPSLEFVGGSAGDNLAFKSTRVFRNGEESDDGAALLVMEMAVPFVVAMTCSFEPSDSFFTITRADAPNRIVYEVDGRPVLEAYAEAAGVEPGKLDTRVFMRQPWGMMLDEEAWIRSPQQALPDGGLKFYCEIEEGMGLHIMRGTDLVGETEAALRRAAAEVGGRIGGALVFNCILRRLELDAEDAHEPFLRVFSGFPAAGFHTYGESYLGHINQTCTGLVFA</sequence>
<protein>
    <recommendedName>
        <fullName evidence="4">FIST domain-containing protein</fullName>
    </recommendedName>
</protein>
<dbReference type="AlphaFoldDB" id="A0A6J4MGX6"/>
<dbReference type="PANTHER" id="PTHR40252:SF2">
    <property type="entry name" value="BLR0328 PROTEIN"/>
    <property type="match status" value="1"/>
</dbReference>
<dbReference type="EMBL" id="CADCTV010000765">
    <property type="protein sequence ID" value="CAA9359710.1"/>
    <property type="molecule type" value="Genomic_DNA"/>
</dbReference>
<reference evidence="3" key="1">
    <citation type="submission" date="2020-02" db="EMBL/GenBank/DDBJ databases">
        <authorList>
            <person name="Meier V. D."/>
        </authorList>
    </citation>
    <scope>NUCLEOTIDE SEQUENCE</scope>
    <source>
        <strain evidence="3">AVDCRST_MAG89</strain>
    </source>
</reference>
<dbReference type="PANTHER" id="PTHR40252">
    <property type="entry name" value="BLR0328 PROTEIN"/>
    <property type="match status" value="1"/>
</dbReference>
<dbReference type="Pfam" id="PF10442">
    <property type="entry name" value="FIST_C"/>
    <property type="match status" value="1"/>
</dbReference>
<feature type="domain" description="FIST" evidence="1">
    <location>
        <begin position="128"/>
        <end position="329"/>
    </location>
</feature>
<dbReference type="InterPro" id="IPR013702">
    <property type="entry name" value="FIST_domain_N"/>
</dbReference>
<evidence type="ECO:0000313" key="3">
    <source>
        <dbReference type="EMBL" id="CAA9359710.1"/>
    </source>
</evidence>
<feature type="domain" description="FIST C-domain" evidence="2">
    <location>
        <begin position="330"/>
        <end position="461"/>
    </location>
</feature>
<name>A0A6J4MGX6_9BACT</name>
<proteinExistence type="predicted"/>
<accession>A0A6J4MGX6</accession>
<gene>
    <name evidence="3" type="ORF">AVDCRST_MAG89-3658</name>
</gene>
<dbReference type="InterPro" id="IPR019494">
    <property type="entry name" value="FIST_C"/>
</dbReference>
<dbReference type="SMART" id="SM01204">
    <property type="entry name" value="FIST_C"/>
    <property type="match status" value="1"/>
</dbReference>
<evidence type="ECO:0008006" key="4">
    <source>
        <dbReference type="Google" id="ProtNLM"/>
    </source>
</evidence>
<dbReference type="SMART" id="SM00897">
    <property type="entry name" value="FIST"/>
    <property type="match status" value="1"/>
</dbReference>
<organism evidence="3">
    <name type="scientific">uncultured Gemmatimonadota bacterium</name>
    <dbReference type="NCBI Taxonomy" id="203437"/>
    <lineage>
        <taxon>Bacteria</taxon>
        <taxon>Pseudomonadati</taxon>
        <taxon>Gemmatimonadota</taxon>
        <taxon>environmental samples</taxon>
    </lineage>
</organism>
<dbReference type="Pfam" id="PF08495">
    <property type="entry name" value="FIST"/>
    <property type="match status" value="1"/>
</dbReference>
<evidence type="ECO:0000259" key="2">
    <source>
        <dbReference type="SMART" id="SM01204"/>
    </source>
</evidence>